<dbReference type="OrthoDB" id="9800332at2"/>
<dbReference type="EMBL" id="SGIU01000003">
    <property type="protein sequence ID" value="TAI46669.1"/>
    <property type="molecule type" value="Genomic_DNA"/>
</dbReference>
<gene>
    <name evidence="7" type="primary">aroK</name>
    <name evidence="8" type="ORF">EW142_16480</name>
</gene>
<comment type="pathway">
    <text evidence="7">Metabolic intermediate biosynthesis; chorismate biosynthesis; chorismate from D-erythrose 4-phosphate and phosphoenolpyruvate: step 5/7.</text>
</comment>
<dbReference type="RefSeq" id="WP_130615931.1">
    <property type="nucleotide sequence ID" value="NZ_SGIU01000003.1"/>
</dbReference>
<name>A0A4Q8QEF0_9FLAO</name>
<keyword evidence="7" id="KW-0479">Metal-binding</keyword>
<keyword evidence="7" id="KW-0460">Magnesium</keyword>
<comment type="subunit">
    <text evidence="7">Monomer.</text>
</comment>
<proteinExistence type="inferred from homology"/>
<dbReference type="InterPro" id="IPR000623">
    <property type="entry name" value="Shikimate_kinase/TSH1"/>
</dbReference>
<dbReference type="AlphaFoldDB" id="A0A4Q8QEF0"/>
<evidence type="ECO:0000256" key="3">
    <source>
        <dbReference type="ARBA" id="ARBA00022741"/>
    </source>
</evidence>
<organism evidence="8 9">
    <name type="scientific">Flagellimonas allohymeniacidonis</name>
    <dbReference type="NCBI Taxonomy" id="2517819"/>
    <lineage>
        <taxon>Bacteria</taxon>
        <taxon>Pseudomonadati</taxon>
        <taxon>Bacteroidota</taxon>
        <taxon>Flavobacteriia</taxon>
        <taxon>Flavobacteriales</taxon>
        <taxon>Flavobacteriaceae</taxon>
        <taxon>Flagellimonas</taxon>
    </lineage>
</organism>
<feature type="binding site" evidence="7">
    <location>
        <position position="56"/>
    </location>
    <ligand>
        <name>substrate</name>
    </ligand>
</feature>
<dbReference type="CDD" id="cd00464">
    <property type="entry name" value="SK"/>
    <property type="match status" value="1"/>
</dbReference>
<dbReference type="HAMAP" id="MF_00109">
    <property type="entry name" value="Shikimate_kinase"/>
    <property type="match status" value="1"/>
</dbReference>
<keyword evidence="9" id="KW-1185">Reference proteome</keyword>
<keyword evidence="2 7" id="KW-0808">Transferase</keyword>
<evidence type="ECO:0000313" key="9">
    <source>
        <dbReference type="Proteomes" id="UP000291981"/>
    </source>
</evidence>
<feature type="binding site" evidence="7">
    <location>
        <position position="32"/>
    </location>
    <ligand>
        <name>substrate</name>
    </ligand>
</feature>
<feature type="binding site" evidence="7">
    <location>
        <position position="119"/>
    </location>
    <ligand>
        <name>ATP</name>
        <dbReference type="ChEBI" id="CHEBI:30616"/>
    </ligand>
</feature>
<evidence type="ECO:0000256" key="7">
    <source>
        <dbReference type="HAMAP-Rule" id="MF_00109"/>
    </source>
</evidence>
<evidence type="ECO:0000256" key="1">
    <source>
        <dbReference type="ARBA" id="ARBA00022605"/>
    </source>
</evidence>
<comment type="caution">
    <text evidence="8">The sequence shown here is derived from an EMBL/GenBank/DDBJ whole genome shotgun (WGS) entry which is preliminary data.</text>
</comment>
<dbReference type="Pfam" id="PF01202">
    <property type="entry name" value="SKI"/>
    <property type="match status" value="1"/>
</dbReference>
<protein>
    <recommendedName>
        <fullName evidence="7">Shikimate kinase</fullName>
        <shortName evidence="7">SK</shortName>
        <ecNumber evidence="7">2.7.1.71</ecNumber>
    </recommendedName>
</protein>
<keyword evidence="7" id="KW-0963">Cytoplasm</keyword>
<keyword evidence="5 7" id="KW-0067">ATP-binding</keyword>
<reference evidence="8 9" key="1">
    <citation type="submission" date="2019-02" db="EMBL/GenBank/DDBJ databases">
        <title>Draft genome sequence of Muricauda sp. 176CP4-71.</title>
        <authorList>
            <person name="Park J.-S."/>
        </authorList>
    </citation>
    <scope>NUCLEOTIDE SEQUENCE [LARGE SCALE GENOMIC DNA]</scope>
    <source>
        <strain evidence="8 9">176CP4-71</strain>
    </source>
</reference>
<dbReference type="GO" id="GO:0008652">
    <property type="term" value="P:amino acid biosynthetic process"/>
    <property type="evidence" value="ECO:0007669"/>
    <property type="project" value="UniProtKB-KW"/>
</dbReference>
<dbReference type="InterPro" id="IPR031322">
    <property type="entry name" value="Shikimate/glucono_kinase"/>
</dbReference>
<dbReference type="GO" id="GO:0009423">
    <property type="term" value="P:chorismate biosynthetic process"/>
    <property type="evidence" value="ECO:0007669"/>
    <property type="project" value="UniProtKB-UniRule"/>
</dbReference>
<dbReference type="GO" id="GO:0005829">
    <property type="term" value="C:cytosol"/>
    <property type="evidence" value="ECO:0007669"/>
    <property type="project" value="TreeGrafter"/>
</dbReference>
<dbReference type="EC" id="2.7.1.71" evidence="7"/>
<evidence type="ECO:0000256" key="6">
    <source>
        <dbReference type="ARBA" id="ARBA00023141"/>
    </source>
</evidence>
<evidence type="ECO:0000256" key="4">
    <source>
        <dbReference type="ARBA" id="ARBA00022777"/>
    </source>
</evidence>
<feature type="binding site" evidence="7">
    <location>
        <position position="14"/>
    </location>
    <ligand>
        <name>Mg(2+)</name>
        <dbReference type="ChEBI" id="CHEBI:18420"/>
    </ligand>
</feature>
<keyword evidence="6 7" id="KW-0057">Aromatic amino acid biosynthesis</keyword>
<feature type="binding site" evidence="7">
    <location>
        <position position="79"/>
    </location>
    <ligand>
        <name>substrate</name>
    </ligand>
</feature>
<dbReference type="PANTHER" id="PTHR21087:SF16">
    <property type="entry name" value="SHIKIMATE KINASE 1, CHLOROPLASTIC"/>
    <property type="match status" value="1"/>
</dbReference>
<dbReference type="UniPathway" id="UPA00053">
    <property type="reaction ID" value="UER00088"/>
</dbReference>
<feature type="binding site" evidence="7">
    <location>
        <begin position="10"/>
        <end position="15"/>
    </location>
    <ligand>
        <name>ATP</name>
        <dbReference type="ChEBI" id="CHEBI:30616"/>
    </ligand>
</feature>
<comment type="similarity">
    <text evidence="7">Belongs to the shikimate kinase family.</text>
</comment>
<keyword evidence="4 7" id="KW-0418">Kinase</keyword>
<evidence type="ECO:0000256" key="2">
    <source>
        <dbReference type="ARBA" id="ARBA00022679"/>
    </source>
</evidence>
<feature type="binding site" evidence="7">
    <location>
        <position position="141"/>
    </location>
    <ligand>
        <name>substrate</name>
    </ligand>
</feature>
<dbReference type="InterPro" id="IPR027417">
    <property type="entry name" value="P-loop_NTPase"/>
</dbReference>
<accession>A0A4Q8QEF0</accession>
<dbReference type="SUPFAM" id="SSF52540">
    <property type="entry name" value="P-loop containing nucleoside triphosphate hydrolases"/>
    <property type="match status" value="1"/>
</dbReference>
<dbReference type="GO" id="GO:0004765">
    <property type="term" value="F:shikimate kinase activity"/>
    <property type="evidence" value="ECO:0007669"/>
    <property type="project" value="UniProtKB-UniRule"/>
</dbReference>
<comment type="catalytic activity">
    <reaction evidence="7">
        <text>shikimate + ATP = 3-phosphoshikimate + ADP + H(+)</text>
        <dbReference type="Rhea" id="RHEA:13121"/>
        <dbReference type="ChEBI" id="CHEBI:15378"/>
        <dbReference type="ChEBI" id="CHEBI:30616"/>
        <dbReference type="ChEBI" id="CHEBI:36208"/>
        <dbReference type="ChEBI" id="CHEBI:145989"/>
        <dbReference type="ChEBI" id="CHEBI:456216"/>
        <dbReference type="EC" id="2.7.1.71"/>
    </reaction>
</comment>
<comment type="caution">
    <text evidence="7">Lacks conserved residue(s) required for the propagation of feature annotation.</text>
</comment>
<evidence type="ECO:0000256" key="5">
    <source>
        <dbReference type="ARBA" id="ARBA00022840"/>
    </source>
</evidence>
<comment type="function">
    <text evidence="7">Catalyzes the specific phosphorylation of the 3-hydroxyl group of shikimic acid using ATP as a cosubstrate.</text>
</comment>
<dbReference type="GO" id="GO:0005524">
    <property type="term" value="F:ATP binding"/>
    <property type="evidence" value="ECO:0007669"/>
    <property type="project" value="UniProtKB-UniRule"/>
</dbReference>
<dbReference type="Proteomes" id="UP000291981">
    <property type="component" value="Unassembled WGS sequence"/>
</dbReference>
<keyword evidence="3 7" id="KW-0547">Nucleotide-binding</keyword>
<dbReference type="GO" id="GO:0009073">
    <property type="term" value="P:aromatic amino acid family biosynthetic process"/>
    <property type="evidence" value="ECO:0007669"/>
    <property type="project" value="UniProtKB-KW"/>
</dbReference>
<sequence>MKVVLVGYMASGKSTVGQLLAKVLDAPFVDLDDYIEEEMGMSIGELFSKKGEIFFRKTEFQLLGKVLEESKDIILATGGGTPCYGNNMQTISKNSNLSVYLHLSIPSLVDRISREKDKRPLVKNLKDENLPEFIGKHLFERRSYYAQADVTINCDGKSIEEVVTEIQSHYSK</sequence>
<keyword evidence="1 7" id="KW-0028">Amino-acid biosynthesis</keyword>
<dbReference type="PRINTS" id="PR01100">
    <property type="entry name" value="SHIKIMTKNASE"/>
</dbReference>
<comment type="cofactor">
    <cofactor evidence="7">
        <name>Mg(2+)</name>
        <dbReference type="ChEBI" id="CHEBI:18420"/>
    </cofactor>
    <text evidence="7">Binds 1 Mg(2+) ion per subunit.</text>
</comment>
<comment type="subcellular location">
    <subcellularLocation>
        <location evidence="7">Cytoplasm</location>
    </subcellularLocation>
</comment>
<dbReference type="Gene3D" id="3.40.50.300">
    <property type="entry name" value="P-loop containing nucleotide triphosphate hydrolases"/>
    <property type="match status" value="1"/>
</dbReference>
<dbReference type="GO" id="GO:0000287">
    <property type="term" value="F:magnesium ion binding"/>
    <property type="evidence" value="ECO:0007669"/>
    <property type="project" value="UniProtKB-UniRule"/>
</dbReference>
<dbReference type="PANTHER" id="PTHR21087">
    <property type="entry name" value="SHIKIMATE KINASE"/>
    <property type="match status" value="1"/>
</dbReference>
<evidence type="ECO:0000313" key="8">
    <source>
        <dbReference type="EMBL" id="TAI46669.1"/>
    </source>
</evidence>